<evidence type="ECO:0000256" key="5">
    <source>
        <dbReference type="ARBA" id="ARBA00022723"/>
    </source>
</evidence>
<keyword evidence="7 9" id="KW-0411">Iron-sulfur</keyword>
<keyword evidence="5 9" id="KW-0479">Metal-binding</keyword>
<keyword evidence="4 9" id="KW-0949">S-adenosyl-L-methionine</keyword>
<comment type="caution">
    <text evidence="11">The sequence shown here is derived from an EMBL/GenBank/DDBJ whole genome shotgun (WGS) entry which is preliminary data.</text>
</comment>
<comment type="similarity">
    <text evidence="1">Belongs to the anaerobic coproporphyrinogen-III oxidase family. HemW subfamily.</text>
</comment>
<evidence type="ECO:0000256" key="7">
    <source>
        <dbReference type="ARBA" id="ARBA00023014"/>
    </source>
</evidence>
<dbReference type="Pfam" id="PF06969">
    <property type="entry name" value="HemN_C"/>
    <property type="match status" value="1"/>
</dbReference>
<evidence type="ECO:0000256" key="4">
    <source>
        <dbReference type="ARBA" id="ARBA00022691"/>
    </source>
</evidence>
<keyword evidence="8 9" id="KW-0143">Chaperone</keyword>
<dbReference type="NCBIfam" id="TIGR00539">
    <property type="entry name" value="hemN_rel"/>
    <property type="match status" value="1"/>
</dbReference>
<feature type="domain" description="Radical SAM core" evidence="10">
    <location>
        <begin position="7"/>
        <end position="243"/>
    </location>
</feature>
<comment type="function">
    <text evidence="9">Probably acts as a heme chaperone, transferring heme to an unknown acceptor. Binds one molecule of heme per monomer, possibly covalently. Binds 1 [4Fe-4S] cluster. The cluster is coordinated with 3 cysteines and an exchangeable S-adenosyl-L-methionine.</text>
</comment>
<protein>
    <recommendedName>
        <fullName evidence="2 9">Heme chaperone HemW</fullName>
    </recommendedName>
</protein>
<sequence length="388" mass="46043">MNLNLLNTNKKDISIYIHIPFCESRCYYCDFYSSLLNEEVVENYFLALNKEIDLYSDFLKDKEVVSIFIGGGTPSAIDSKYILDLLNKLYKVINLSHDAEITIEVNPNSLNEEKLKDYLLAKINRFSMGAQSFNNNILKSIGRVHKKDDILKAINLFKKYNIKNFSFDLMLALPYQKFSDIEESIKYIKELNPSHISYYSLIIEENTLMEKLYSNKFDIFPNEDEDRKMYHYIVKELEKLNYNQYEISNFAKKDMYSKHNLRYWHLDNYIGLGASSHSNIDNIRYYNHNNFKDYIDNLEDLKLPILDYETLSKKDRINEYMIMGLRTNRGINIKDINLRYNIDVENYYKKEIEKNIKNNLLINSGKNLYLTKKGFDLSNLVELDFIQL</sequence>
<dbReference type="SMART" id="SM00729">
    <property type="entry name" value="Elp3"/>
    <property type="match status" value="1"/>
</dbReference>
<evidence type="ECO:0000313" key="11">
    <source>
        <dbReference type="EMBL" id="MBP2024776.1"/>
    </source>
</evidence>
<dbReference type="InterPro" id="IPR007197">
    <property type="entry name" value="rSAM"/>
</dbReference>
<comment type="subcellular location">
    <subcellularLocation>
        <location evidence="9">Cytoplasm</location>
    </subcellularLocation>
</comment>
<evidence type="ECO:0000256" key="6">
    <source>
        <dbReference type="ARBA" id="ARBA00023004"/>
    </source>
</evidence>
<keyword evidence="3 9" id="KW-0349">Heme</keyword>
<evidence type="ECO:0000256" key="2">
    <source>
        <dbReference type="ARBA" id="ARBA00017228"/>
    </source>
</evidence>
<organism evidence="11 12">
    <name type="scientific">Peptoniphilus stercorisuis</name>
    <dbReference type="NCBI Taxonomy" id="1436965"/>
    <lineage>
        <taxon>Bacteria</taxon>
        <taxon>Bacillati</taxon>
        <taxon>Bacillota</taxon>
        <taxon>Tissierellia</taxon>
        <taxon>Tissierellales</taxon>
        <taxon>Peptoniphilaceae</taxon>
        <taxon>Peptoniphilus</taxon>
    </lineage>
</organism>
<keyword evidence="9" id="KW-0004">4Fe-4S</keyword>
<keyword evidence="9" id="KW-0963">Cytoplasm</keyword>
<gene>
    <name evidence="11" type="ORF">J2Z71_000292</name>
</gene>
<dbReference type="Pfam" id="PF04055">
    <property type="entry name" value="Radical_SAM"/>
    <property type="match status" value="1"/>
</dbReference>
<evidence type="ECO:0000256" key="8">
    <source>
        <dbReference type="ARBA" id="ARBA00023186"/>
    </source>
</evidence>
<dbReference type="InterPro" id="IPR004559">
    <property type="entry name" value="HemW-like"/>
</dbReference>
<dbReference type="PANTHER" id="PTHR13932">
    <property type="entry name" value="COPROPORPHYRINIGEN III OXIDASE"/>
    <property type="match status" value="1"/>
</dbReference>
<dbReference type="SUPFAM" id="SSF102114">
    <property type="entry name" value="Radical SAM enzymes"/>
    <property type="match status" value="1"/>
</dbReference>
<evidence type="ECO:0000256" key="9">
    <source>
        <dbReference type="RuleBase" id="RU364116"/>
    </source>
</evidence>
<dbReference type="SFLD" id="SFLDG01065">
    <property type="entry name" value="anaerobic_coproporphyrinogen-I"/>
    <property type="match status" value="1"/>
</dbReference>
<dbReference type="InterPro" id="IPR034505">
    <property type="entry name" value="Coproporphyrinogen-III_oxidase"/>
</dbReference>
<name>A0ABS4KAH3_9FIRM</name>
<keyword evidence="12" id="KW-1185">Reference proteome</keyword>
<evidence type="ECO:0000313" key="12">
    <source>
        <dbReference type="Proteomes" id="UP001519306"/>
    </source>
</evidence>
<reference evidence="11 12" key="1">
    <citation type="submission" date="2021-03" db="EMBL/GenBank/DDBJ databases">
        <title>Genomic Encyclopedia of Type Strains, Phase IV (KMG-IV): sequencing the most valuable type-strain genomes for metagenomic binning, comparative biology and taxonomic classification.</title>
        <authorList>
            <person name="Goeker M."/>
        </authorList>
    </citation>
    <scope>NUCLEOTIDE SEQUENCE [LARGE SCALE GENOMIC DNA]</scope>
    <source>
        <strain evidence="11 12">DSM 27563</strain>
    </source>
</reference>
<dbReference type="SFLD" id="SFLDS00029">
    <property type="entry name" value="Radical_SAM"/>
    <property type="match status" value="1"/>
</dbReference>
<dbReference type="InterPro" id="IPR013785">
    <property type="entry name" value="Aldolase_TIM"/>
</dbReference>
<dbReference type="Gene3D" id="3.20.20.70">
    <property type="entry name" value="Aldolase class I"/>
    <property type="match status" value="1"/>
</dbReference>
<dbReference type="RefSeq" id="WP_210060084.1">
    <property type="nucleotide sequence ID" value="NZ_JAGGLJ010000002.1"/>
</dbReference>
<dbReference type="InterPro" id="IPR010723">
    <property type="entry name" value="HemN_C"/>
</dbReference>
<dbReference type="InterPro" id="IPR058240">
    <property type="entry name" value="rSAM_sf"/>
</dbReference>
<dbReference type="GO" id="GO:0051989">
    <property type="term" value="F:coproporphyrinogen dehydrogenase activity"/>
    <property type="evidence" value="ECO:0007669"/>
    <property type="project" value="UniProtKB-EC"/>
</dbReference>
<keyword evidence="6 9" id="KW-0408">Iron</keyword>
<evidence type="ECO:0000259" key="10">
    <source>
        <dbReference type="PROSITE" id="PS51918"/>
    </source>
</evidence>
<keyword evidence="11" id="KW-0560">Oxidoreductase</keyword>
<dbReference type="SFLD" id="SFLDF00288">
    <property type="entry name" value="HemN-like__clustered_with_nucl"/>
    <property type="match status" value="1"/>
</dbReference>
<proteinExistence type="inferred from homology"/>
<dbReference type="EMBL" id="JAGGLJ010000002">
    <property type="protein sequence ID" value="MBP2024776.1"/>
    <property type="molecule type" value="Genomic_DNA"/>
</dbReference>
<evidence type="ECO:0000256" key="1">
    <source>
        <dbReference type="ARBA" id="ARBA00006100"/>
    </source>
</evidence>
<accession>A0ABS4KAH3</accession>
<dbReference type="PROSITE" id="PS51918">
    <property type="entry name" value="RADICAL_SAM"/>
    <property type="match status" value="1"/>
</dbReference>
<dbReference type="CDD" id="cd01335">
    <property type="entry name" value="Radical_SAM"/>
    <property type="match status" value="1"/>
</dbReference>
<dbReference type="SFLD" id="SFLDF00562">
    <property type="entry name" value="HemN-like__clustered_with_heat"/>
    <property type="match status" value="1"/>
</dbReference>
<dbReference type="PANTHER" id="PTHR13932:SF5">
    <property type="entry name" value="RADICAL S-ADENOSYL METHIONINE DOMAIN-CONTAINING PROTEIN 1, MITOCHONDRIAL"/>
    <property type="match status" value="1"/>
</dbReference>
<dbReference type="Proteomes" id="UP001519306">
    <property type="component" value="Unassembled WGS sequence"/>
</dbReference>
<dbReference type="InterPro" id="IPR006638">
    <property type="entry name" value="Elp3/MiaA/NifB-like_rSAM"/>
</dbReference>
<evidence type="ECO:0000256" key="3">
    <source>
        <dbReference type="ARBA" id="ARBA00022617"/>
    </source>
</evidence>